<gene>
    <name evidence="1" type="primary">Necator_chrIV.g15689</name>
    <name evidence="1" type="ORF">RB195_002394</name>
</gene>
<sequence length="99" mass="11314">MKLVTSLNLLGLEWYIQPPVYKELKNKYNCRMVTKEEANREEIIADLRKQQGEVFKCGLGRCVKTKAKLLLRDNAVPVFKKKRPVPIASVPDLDAEIDG</sequence>
<dbReference type="Proteomes" id="UP001303046">
    <property type="component" value="Unassembled WGS sequence"/>
</dbReference>
<accession>A0ABR1DJM3</accession>
<evidence type="ECO:0000313" key="1">
    <source>
        <dbReference type="EMBL" id="KAK6750393.1"/>
    </source>
</evidence>
<proteinExistence type="predicted"/>
<keyword evidence="2" id="KW-1185">Reference proteome</keyword>
<evidence type="ECO:0000313" key="2">
    <source>
        <dbReference type="Proteomes" id="UP001303046"/>
    </source>
</evidence>
<comment type="caution">
    <text evidence="1">The sequence shown here is derived from an EMBL/GenBank/DDBJ whole genome shotgun (WGS) entry which is preliminary data.</text>
</comment>
<name>A0ABR1DJM3_NECAM</name>
<protein>
    <submittedName>
        <fullName evidence="1">Uncharacterized protein</fullName>
    </submittedName>
</protein>
<reference evidence="1 2" key="1">
    <citation type="submission" date="2023-08" db="EMBL/GenBank/DDBJ databases">
        <title>A Necator americanus chromosomal reference genome.</title>
        <authorList>
            <person name="Ilik V."/>
            <person name="Petrzelkova K.J."/>
            <person name="Pardy F."/>
            <person name="Fuh T."/>
            <person name="Niatou-Singa F.S."/>
            <person name="Gouil Q."/>
            <person name="Baker L."/>
            <person name="Ritchie M.E."/>
            <person name="Jex A.R."/>
            <person name="Gazzola D."/>
            <person name="Li H."/>
            <person name="Toshio Fujiwara R."/>
            <person name="Zhan B."/>
            <person name="Aroian R.V."/>
            <person name="Pafco B."/>
            <person name="Schwarz E.M."/>
        </authorList>
    </citation>
    <scope>NUCLEOTIDE SEQUENCE [LARGE SCALE GENOMIC DNA]</scope>
    <source>
        <strain evidence="1 2">Aroian</strain>
        <tissue evidence="1">Whole animal</tissue>
    </source>
</reference>
<dbReference type="EMBL" id="JAVFWL010000004">
    <property type="protein sequence ID" value="KAK6750393.1"/>
    <property type="molecule type" value="Genomic_DNA"/>
</dbReference>
<organism evidence="1 2">
    <name type="scientific">Necator americanus</name>
    <name type="common">Human hookworm</name>
    <dbReference type="NCBI Taxonomy" id="51031"/>
    <lineage>
        <taxon>Eukaryota</taxon>
        <taxon>Metazoa</taxon>
        <taxon>Ecdysozoa</taxon>
        <taxon>Nematoda</taxon>
        <taxon>Chromadorea</taxon>
        <taxon>Rhabditida</taxon>
        <taxon>Rhabditina</taxon>
        <taxon>Rhabditomorpha</taxon>
        <taxon>Strongyloidea</taxon>
        <taxon>Ancylostomatidae</taxon>
        <taxon>Bunostominae</taxon>
        <taxon>Necator</taxon>
    </lineage>
</organism>